<protein>
    <submittedName>
        <fullName evidence="1">Uncharacterized protein</fullName>
    </submittedName>
</protein>
<comment type="caution">
    <text evidence="1">The sequence shown here is derived from an EMBL/GenBank/DDBJ whole genome shotgun (WGS) entry which is preliminary data.</text>
</comment>
<dbReference type="AlphaFoldDB" id="A0AAP0M0P0"/>
<sequence length="80" mass="9642">MNETETHVYLTKCNLGMRIKCMGPTQFENKEWESHSHVGVENENEIMRMEYMFTFYPSNFFIVPKLPSFKSQLILLFKYH</sequence>
<proteinExistence type="predicted"/>
<dbReference type="Proteomes" id="UP001428341">
    <property type="component" value="Unassembled WGS sequence"/>
</dbReference>
<gene>
    <name evidence="1" type="ORF">WN944_004190</name>
</gene>
<evidence type="ECO:0000313" key="2">
    <source>
        <dbReference type="Proteomes" id="UP001428341"/>
    </source>
</evidence>
<keyword evidence="2" id="KW-1185">Reference proteome</keyword>
<evidence type="ECO:0000313" key="1">
    <source>
        <dbReference type="EMBL" id="KAK9193493.1"/>
    </source>
</evidence>
<reference evidence="1 2" key="1">
    <citation type="submission" date="2024-05" db="EMBL/GenBank/DDBJ databases">
        <title>Haplotype-resolved chromosome-level genome assembly of Huyou (Citrus changshanensis).</title>
        <authorList>
            <person name="Miao C."/>
            <person name="Chen W."/>
            <person name="Wu Y."/>
            <person name="Wang L."/>
            <person name="Zhao S."/>
            <person name="Grierson D."/>
            <person name="Xu C."/>
            <person name="Chen K."/>
        </authorList>
    </citation>
    <scope>NUCLEOTIDE SEQUENCE [LARGE SCALE GENOMIC DNA]</scope>
    <source>
        <strain evidence="1">01-14</strain>
        <tissue evidence="1">Leaf</tissue>
    </source>
</reference>
<dbReference type="EMBL" id="JBCGBO010000006">
    <property type="protein sequence ID" value="KAK9193493.1"/>
    <property type="molecule type" value="Genomic_DNA"/>
</dbReference>
<name>A0AAP0M0P0_9ROSI</name>
<accession>A0AAP0M0P0</accession>
<organism evidence="1 2">
    <name type="scientific">Citrus x changshan-huyou</name>
    <dbReference type="NCBI Taxonomy" id="2935761"/>
    <lineage>
        <taxon>Eukaryota</taxon>
        <taxon>Viridiplantae</taxon>
        <taxon>Streptophyta</taxon>
        <taxon>Embryophyta</taxon>
        <taxon>Tracheophyta</taxon>
        <taxon>Spermatophyta</taxon>
        <taxon>Magnoliopsida</taxon>
        <taxon>eudicotyledons</taxon>
        <taxon>Gunneridae</taxon>
        <taxon>Pentapetalae</taxon>
        <taxon>rosids</taxon>
        <taxon>malvids</taxon>
        <taxon>Sapindales</taxon>
        <taxon>Rutaceae</taxon>
        <taxon>Aurantioideae</taxon>
        <taxon>Citrus</taxon>
    </lineage>
</organism>